<name>A0ACB8W7K0_9TELE</name>
<reference evidence="1" key="1">
    <citation type="submission" date="2022-04" db="EMBL/GenBank/DDBJ databases">
        <title>Jade perch genome.</title>
        <authorList>
            <person name="Chao B."/>
        </authorList>
    </citation>
    <scope>NUCLEOTIDE SEQUENCE</scope>
    <source>
        <strain evidence="1">CB-2022</strain>
    </source>
</reference>
<dbReference type="Proteomes" id="UP000831701">
    <property type="component" value="Chromosome 13"/>
</dbReference>
<comment type="caution">
    <text evidence="1">The sequence shown here is derived from an EMBL/GenBank/DDBJ whole genome shotgun (WGS) entry which is preliminary data.</text>
</comment>
<accession>A0ACB8W7K0</accession>
<sequence length="774" mass="85719">MKTLERPVLASGAGETGPRPSAPADGDDREYRGLIQDFADWCLRNNLQINAGKTKELVVVDFRRRRHSPPAPVSIQGTDIDTVKSYKYLGVHLNDSLDWSDNTNALVKKGNSRLFLLRRLRSFGVQGPLLRTFYDSVVASAIFYGIVCWVQQHHGQGQEENGQTDVAAARGSLCYGSYGDSTSHNDSSRGVNLSGPKAHGSFHHGDIGCLPAASTCSSSGPVLEPRVGNPERYAGELRSVHYELFHPLRSVAPDVFIGRGKSCVHHQPPDGPSSSTGNCRVGAADPTPACPSKPSGTYAIDFRTKAHLSDWNEAARCDAFLRGLGEYLKDELVSYELPLSFDDLVKLTRLAVRRDIRLKDTSPPRFDRARPQATEEATSNSHTREPKSMQIGRTRLTPEECARCRQGNLCLYCGQASHFVSRCPAKGTDSPVLPSTTPPRGCLYSLSAPEREAKEVYINDSLAAGIIWPSSSPAGGGFFFVEKKDKTLRPCIDYHGLNDITIKNRYPLPLISSAFELLDGATVFTKLDLRNACHLVRIREGDKWKTAFNTPTRHDEYLVVPFGLTNAPAVTRRSMSTMCKPVLQRLLENSLFVKAEKCEFHASSVSFLGFIVGPGSLQMDPAKVSAVTSWPTPSSRKQLQWFLGSLAGRSQCIEATFQWSVAANESFDTLKTRFTSAPILIMPDLERQFVFEVDASDVGVGAVLSQWSSEDQKLHPCAFFSRRLLPAERNYDIGNRELLAVKLALEEWRHWLEGSREHREMPPHLPPPERDRPP</sequence>
<proteinExistence type="predicted"/>
<organism evidence="1 2">
    <name type="scientific">Scortum barcoo</name>
    <name type="common">barcoo grunter</name>
    <dbReference type="NCBI Taxonomy" id="214431"/>
    <lineage>
        <taxon>Eukaryota</taxon>
        <taxon>Metazoa</taxon>
        <taxon>Chordata</taxon>
        <taxon>Craniata</taxon>
        <taxon>Vertebrata</taxon>
        <taxon>Euteleostomi</taxon>
        <taxon>Actinopterygii</taxon>
        <taxon>Neopterygii</taxon>
        <taxon>Teleostei</taxon>
        <taxon>Neoteleostei</taxon>
        <taxon>Acanthomorphata</taxon>
        <taxon>Eupercaria</taxon>
        <taxon>Centrarchiformes</taxon>
        <taxon>Terapontoidei</taxon>
        <taxon>Terapontidae</taxon>
        <taxon>Scortum</taxon>
    </lineage>
</organism>
<gene>
    <name evidence="1" type="ORF">L3Q82_010778</name>
</gene>
<keyword evidence="2" id="KW-1185">Reference proteome</keyword>
<evidence type="ECO:0000313" key="2">
    <source>
        <dbReference type="Proteomes" id="UP000831701"/>
    </source>
</evidence>
<protein>
    <submittedName>
        <fullName evidence="1">Uncharacterized protein</fullName>
    </submittedName>
</protein>
<dbReference type="EMBL" id="CM041543">
    <property type="protein sequence ID" value="KAI3364017.1"/>
    <property type="molecule type" value="Genomic_DNA"/>
</dbReference>
<evidence type="ECO:0000313" key="1">
    <source>
        <dbReference type="EMBL" id="KAI3364017.1"/>
    </source>
</evidence>